<dbReference type="GO" id="GO:0005634">
    <property type="term" value="C:nucleus"/>
    <property type="evidence" value="ECO:0007669"/>
    <property type="project" value="UniProtKB-SubCell"/>
</dbReference>
<proteinExistence type="predicted"/>
<evidence type="ECO:0000256" key="3">
    <source>
        <dbReference type="ARBA" id="ARBA00012759"/>
    </source>
</evidence>
<comment type="catalytic activity">
    <reaction evidence="1">
        <text>Thiol-dependent hydrolysis of ester, thioester, amide, peptide and isopeptide bonds formed by the C-terminal Gly of ubiquitin (a 76-residue protein attached to proteins as an intracellular targeting signal).</text>
        <dbReference type="EC" id="3.4.19.12"/>
    </reaction>
</comment>
<feature type="region of interest" description="Disordered" evidence="13">
    <location>
        <begin position="286"/>
        <end position="352"/>
    </location>
</feature>
<keyword evidence="16" id="KW-1185">Reference proteome</keyword>
<feature type="active site" evidence="12">
    <location>
        <position position="14"/>
    </location>
</feature>
<dbReference type="InterPro" id="IPR033865">
    <property type="entry name" value="Ataxin-3"/>
</dbReference>
<dbReference type="Gene3D" id="1.10.287.10">
    <property type="entry name" value="S15/NS1, RNA-binding"/>
    <property type="match status" value="1"/>
</dbReference>
<evidence type="ECO:0000259" key="14">
    <source>
        <dbReference type="PROSITE" id="PS50957"/>
    </source>
</evidence>
<dbReference type="Pfam" id="PF02099">
    <property type="entry name" value="Josephin"/>
    <property type="match status" value="1"/>
</dbReference>
<dbReference type="Gene3D" id="3.90.70.40">
    <property type="match status" value="1"/>
</dbReference>
<accession>A0ABD6ELX2</accession>
<evidence type="ECO:0000256" key="13">
    <source>
        <dbReference type="SAM" id="MobiDB-lite"/>
    </source>
</evidence>
<dbReference type="InterPro" id="IPR003903">
    <property type="entry name" value="UIM_dom"/>
</dbReference>
<keyword evidence="7" id="KW-0788">Thiol protease</keyword>
<evidence type="ECO:0000313" key="16">
    <source>
        <dbReference type="Proteomes" id="UP001608902"/>
    </source>
</evidence>
<feature type="domain" description="Josephin" evidence="14">
    <location>
        <begin position="1"/>
        <end position="169"/>
    </location>
</feature>
<evidence type="ECO:0000256" key="11">
    <source>
        <dbReference type="PIRSR" id="PIRSR633865-1"/>
    </source>
</evidence>
<dbReference type="PRINTS" id="PR01233">
    <property type="entry name" value="JOSEPHIN"/>
</dbReference>
<evidence type="ECO:0000256" key="2">
    <source>
        <dbReference type="ARBA" id="ARBA00004123"/>
    </source>
</evidence>
<dbReference type="GO" id="GO:0004843">
    <property type="term" value="F:cysteine-type deubiquitinase activity"/>
    <property type="evidence" value="ECO:0007669"/>
    <property type="project" value="UniProtKB-EC"/>
</dbReference>
<evidence type="ECO:0000256" key="8">
    <source>
        <dbReference type="ARBA" id="ARBA00023015"/>
    </source>
</evidence>
<dbReference type="SMART" id="SM01246">
    <property type="entry name" value="Josephin"/>
    <property type="match status" value="1"/>
</dbReference>
<protein>
    <recommendedName>
        <fullName evidence="3">ubiquitinyl hydrolase 1</fullName>
        <ecNumber evidence="3">3.4.19.12</ecNumber>
    </recommendedName>
</protein>
<sequence length="363" mass="40268">MDAILFEKQEASLCAQHALNMLLQGSYFTAVDLSEIAHQLDQRENGLLDVLGSHSNNMDDSGQFSVQVIAEALKPFSLELVPLSSPRSVRYREDPTLGNAYICNLAEHWFAVRRIGFQWFNLNSLLPSPKLISDTYLSLFFAQLANDGYSIFVVEGSLPSCSADEILTQCPVDPNLACSSQPLREEFQEDPDLARALALSLGQECVANDDSALRQVLQSSRDEFDSSDHSLQQVLRESMRNFGNPVTDEDDEMDRQFQCALQASLSETAHSSNLKATDAGFRTSEAISKQTEERSSESPATVISLNNSETQLNSSSETQQLYSSDRQPETGSRNSQTSYANATANDFAAQTRQNRAKFLERFS</sequence>
<dbReference type="EC" id="3.4.19.12" evidence="3"/>
<organism evidence="15 16">
    <name type="scientific">Gnathostoma spinigerum</name>
    <dbReference type="NCBI Taxonomy" id="75299"/>
    <lineage>
        <taxon>Eukaryota</taxon>
        <taxon>Metazoa</taxon>
        <taxon>Ecdysozoa</taxon>
        <taxon>Nematoda</taxon>
        <taxon>Chromadorea</taxon>
        <taxon>Rhabditida</taxon>
        <taxon>Spirurina</taxon>
        <taxon>Gnathostomatomorpha</taxon>
        <taxon>Gnathostomatoidea</taxon>
        <taxon>Gnathostomatidae</taxon>
        <taxon>Gnathostoma</taxon>
    </lineage>
</organism>
<gene>
    <name evidence="15" type="ORF">AB6A40_006975</name>
</gene>
<name>A0ABD6ELX2_9BILA</name>
<evidence type="ECO:0000256" key="1">
    <source>
        <dbReference type="ARBA" id="ARBA00000707"/>
    </source>
</evidence>
<dbReference type="GO" id="GO:0006508">
    <property type="term" value="P:proteolysis"/>
    <property type="evidence" value="ECO:0007669"/>
    <property type="project" value="UniProtKB-KW"/>
</dbReference>
<dbReference type="AlphaFoldDB" id="A0ABD6ELX2"/>
<reference evidence="15 16" key="1">
    <citation type="submission" date="2024-08" db="EMBL/GenBank/DDBJ databases">
        <title>Gnathostoma spinigerum genome.</title>
        <authorList>
            <person name="Gonzalez-Bertolin B."/>
            <person name="Monzon S."/>
            <person name="Zaballos A."/>
            <person name="Jimenez P."/>
            <person name="Dekumyoy P."/>
            <person name="Varona S."/>
            <person name="Cuesta I."/>
            <person name="Sumanam S."/>
            <person name="Adisakwattana P."/>
            <person name="Gasser R.B."/>
            <person name="Hernandez-Gonzalez A."/>
            <person name="Young N.D."/>
            <person name="Perteguer M.J."/>
        </authorList>
    </citation>
    <scope>NUCLEOTIDE SEQUENCE [LARGE SCALE GENOMIC DNA]</scope>
    <source>
        <strain evidence="15">AL3</strain>
        <tissue evidence="15">Liver</tissue>
    </source>
</reference>
<keyword evidence="6 12" id="KW-0378">Hydrolase</keyword>
<dbReference type="PANTHER" id="PTHR14159:SF0">
    <property type="entry name" value="ATAXIN-3-RELATED"/>
    <property type="match status" value="1"/>
</dbReference>
<dbReference type="Proteomes" id="UP001608902">
    <property type="component" value="Unassembled WGS sequence"/>
</dbReference>
<keyword evidence="4" id="KW-0645">Protease</keyword>
<comment type="caution">
    <text evidence="15">The sequence shown here is derived from an EMBL/GenBank/DDBJ whole genome shotgun (WGS) entry which is preliminary data.</text>
</comment>
<feature type="active site" description="Nucleophile" evidence="11">
    <location>
        <position position="14"/>
    </location>
</feature>
<evidence type="ECO:0000256" key="6">
    <source>
        <dbReference type="ARBA" id="ARBA00022801"/>
    </source>
</evidence>
<evidence type="ECO:0000256" key="5">
    <source>
        <dbReference type="ARBA" id="ARBA00022786"/>
    </source>
</evidence>
<dbReference type="InterPro" id="IPR006155">
    <property type="entry name" value="Josephin"/>
</dbReference>
<keyword evidence="8" id="KW-0805">Transcription regulation</keyword>
<dbReference type="SMART" id="SM00726">
    <property type="entry name" value="UIM"/>
    <property type="match status" value="3"/>
</dbReference>
<dbReference type="PROSITE" id="PS50957">
    <property type="entry name" value="JOSEPHIN"/>
    <property type="match status" value="1"/>
</dbReference>
<dbReference type="PANTHER" id="PTHR14159">
    <property type="entry name" value="ATAXIN-3-RELATED"/>
    <property type="match status" value="1"/>
</dbReference>
<keyword evidence="9" id="KW-0804">Transcription</keyword>
<evidence type="ECO:0000256" key="4">
    <source>
        <dbReference type="ARBA" id="ARBA00022670"/>
    </source>
</evidence>
<comment type="subcellular location">
    <subcellularLocation>
        <location evidence="2">Nucleus</location>
    </subcellularLocation>
</comment>
<evidence type="ECO:0000256" key="12">
    <source>
        <dbReference type="PROSITE-ProRule" id="PRU00331"/>
    </source>
</evidence>
<evidence type="ECO:0000256" key="10">
    <source>
        <dbReference type="ARBA" id="ARBA00023242"/>
    </source>
</evidence>
<feature type="compositionally biased region" description="Polar residues" evidence="13">
    <location>
        <begin position="297"/>
        <end position="352"/>
    </location>
</feature>
<feature type="active site" evidence="12">
    <location>
        <position position="108"/>
    </location>
</feature>
<feature type="active site" evidence="11 12">
    <location>
        <position position="123"/>
    </location>
</feature>
<evidence type="ECO:0000313" key="15">
    <source>
        <dbReference type="EMBL" id="MFH4980266.1"/>
    </source>
</evidence>
<feature type="active site" description="Proton acceptor" evidence="11">
    <location>
        <position position="108"/>
    </location>
</feature>
<keyword evidence="5" id="KW-0833">Ubl conjugation pathway</keyword>
<keyword evidence="10" id="KW-0539">Nucleus</keyword>
<evidence type="ECO:0000256" key="7">
    <source>
        <dbReference type="ARBA" id="ARBA00022807"/>
    </source>
</evidence>
<evidence type="ECO:0000256" key="9">
    <source>
        <dbReference type="ARBA" id="ARBA00023163"/>
    </source>
</evidence>
<dbReference type="EMBL" id="JBGFUD010005305">
    <property type="protein sequence ID" value="MFH4980266.1"/>
    <property type="molecule type" value="Genomic_DNA"/>
</dbReference>